<keyword evidence="8" id="KW-0445">Lipid transport</keyword>
<dbReference type="Pfam" id="PF13329">
    <property type="entry name" value="ATG2_CAD"/>
    <property type="match status" value="2"/>
</dbReference>
<evidence type="ECO:0000256" key="7">
    <source>
        <dbReference type="ARBA" id="ARBA00023006"/>
    </source>
</evidence>
<evidence type="ECO:0000256" key="2">
    <source>
        <dbReference type="ARBA" id="ARBA00004623"/>
    </source>
</evidence>
<evidence type="ECO:0000256" key="1">
    <source>
        <dbReference type="ARBA" id="ARBA00004406"/>
    </source>
</evidence>
<evidence type="ECO:0000256" key="4">
    <source>
        <dbReference type="ARBA" id="ARBA00018070"/>
    </source>
</evidence>
<dbReference type="GO" id="GO:0034045">
    <property type="term" value="C:phagophore assembly site membrane"/>
    <property type="evidence" value="ECO:0007669"/>
    <property type="project" value="UniProtKB-SubCell"/>
</dbReference>
<keyword evidence="6" id="KW-0256">Endoplasmic reticulum</keyword>
<dbReference type="GO" id="GO:0000422">
    <property type="term" value="P:autophagy of mitochondrion"/>
    <property type="evidence" value="ECO:0007669"/>
    <property type="project" value="TreeGrafter"/>
</dbReference>
<dbReference type="GO" id="GO:0006869">
    <property type="term" value="P:lipid transport"/>
    <property type="evidence" value="ECO:0007669"/>
    <property type="project" value="UniProtKB-KW"/>
</dbReference>
<reference evidence="12" key="1">
    <citation type="submission" date="2020-04" db="EMBL/GenBank/DDBJ databases">
        <authorList>
            <person name="Neveu A P."/>
        </authorList>
    </citation>
    <scope>NUCLEOTIDE SEQUENCE</scope>
    <source>
        <tissue evidence="12">Whole embryo</tissue>
    </source>
</reference>
<comment type="catalytic activity">
    <reaction evidence="10">
        <text>a 1,2-diacyl-sn-glycero-3-phospho-L-serine(in) = a 1,2-diacyl-sn-glycero-3-phospho-L-serine(out)</text>
        <dbReference type="Rhea" id="RHEA:38663"/>
        <dbReference type="ChEBI" id="CHEBI:57262"/>
    </reaction>
</comment>
<dbReference type="EMBL" id="LR783142">
    <property type="protein sequence ID" value="CAB3224188.1"/>
    <property type="molecule type" value="mRNA"/>
</dbReference>
<dbReference type="GO" id="GO:0061908">
    <property type="term" value="C:phagophore"/>
    <property type="evidence" value="ECO:0007669"/>
    <property type="project" value="TreeGrafter"/>
</dbReference>
<protein>
    <recommendedName>
        <fullName evidence="4">Autophagy-related protein 2</fullName>
    </recommendedName>
</protein>
<evidence type="ECO:0000313" key="12">
    <source>
        <dbReference type="EMBL" id="CAB3224188.1"/>
    </source>
</evidence>
<evidence type="ECO:0000256" key="9">
    <source>
        <dbReference type="ARBA" id="ARBA00023136"/>
    </source>
</evidence>
<dbReference type="InterPro" id="IPR026849">
    <property type="entry name" value="ATG2"/>
</dbReference>
<sequence>MSWFPWPDSIKTRACRYLLQHYLGQFLEEKLKLEQLSFDLFNGKGTINDVFLDVFSINDKLKEFNIPIELTVGKIQHISVSVPWSAILNENSTIEVNGLEMAFQPRYIQTISPSGMTESFFNSLQNMTTSMELAQQCFNDEKENDSGKLFEGLELFSQMIETVLAKINVTFTNIKLKFEHLSSNGDPRTGLEICIDVVKYFDESGAFNAKGSCDKDECKESVKMVSLSVASKCFILGNISVFLDLFDSNASMKSGSTKVKIGNIYGEQQLKLHVQKTDTSVKPKLDTECYFGVCCLFLAPKQLPLLFQLAKAFVSPDGFNFNESSVAMVQRSKIAAKSMDTQEFFSLEDAALFHGSLQNVSLKSENEDYEDVNTGESGHFQSVISTTANTGLSTSFATNKVKYGSAMIFTNRQLAPDSISFHCDMKISLLVLHVLHKDPNFRSGDDKSIIEDVPNFADLANFHFTAISNLLNVQNDIMQSQQELSQSCHKYTHLRLLAGPIYVDLQKSFNALFNTTKAAAGVGDLLIQECFKPKASVTNVVGCHKWLLTDLIRFGNDQNVTSSDHLIANVNLVESEESSDTTIELNIPESNIEVDLSIVNRLSHLLNIMDELLQAQSPKHNVNRDPQFFDVKAQQALFQHVIADTNQNCIKTVGITVLTSKLQVVVSFPIPDLRSDVQTDWFSSVHLRPDKLHLNTSHLKFSTNINEFTSCTMETIDFHFEMNQILISYSDDTMKSPLPFLKASTSEGNLHQPHIHIKRSSKYSSCNYENVTKAGNTDHVNNIRQDFDFKNKNFEKDNCDSLPTPFSQRRVIYNNEEVKRPGNPDEMQHFIEHCTHTSQFAIHIKLPTVVINFPCKNVFESIYNRLCNDLVLWQPTHFPPDSTSYGSLSNMQLPFSQQINAGSNVFYSFDTHNKDSQFGSGDEDDETSTNQEVTHKIGGLKSLAAVVVDIGNGNILMNCVSDHSRSCFMFEVSGGKFCSCLQYHGDKNLDYISFHANEINLFQKLDNTTQGLDPPIDDNLFELLVAPSTGNNKEGNMITLAVRIEAEAKQPVKQYLLSCLVSQASMKHMFAPAGQTWFEQLLAFFDVMDAPILGYEPPPVLTEMHFHVQDSGITYKPKFMFPPLVSVVTIQSLSISSNIVAFSLESVLQVIIDNAAVYISNSACEDKDLSFVCVLNLNVLEIVLKLSKQHCIEMDKKDVMFHLPTIDLEVSNNEIHLHTCADSLAALGRLVRYISIDGDVNNVSKLSTDQSTSTQKLYATNTTESAEVKTTLCESTYSDAVSDLMADAMEEVQNESKEERKKMNESTKTIQPDALAVCPSRFLNSQTEEYPADDEFCIVIDPELESCNQDNEHLVINYLTNSPIVPKVNHFSPVYGKTDQLQAPEHFPIPMQKYTIKELSCKWSIYGGCDFCESPLNNMTSLKKQNRFKDYYSKCGQKQVTSGRDNAQLLEIRLFKIRFRHETYLPSENISARTIFIVPELEIRDRLESSQINKMLYGFHSESSPKQSHANMFLLKALHSVPEATHQISECRLFVSLQPLRINIDQDTLDFLTSFIDSVNEHSQDQLVSTSYEKEIPNTTFQQSSVECSEEPAEVFFKELIFSPNVPIRLDYHGKHVDIEQGTLAGLLKGLGQLNCSQLQLRKIVHRHGILGVDRMLNFVLSEWAEDIVKNQLPSILGGVGPLHSVVQFFQGVHDLIWFPVQQYKRDGRIIKGLQKGSTAFGTSTTTAALELTNRFVCLIQAAAETTYDIVSPGTMPGKRGKYSLQSISTQAKRRRQPVDLREGINNALNLVHFGVTDTAVTLARVAQQEHKQKGLSGALGGVLRHIPPTLVRPVIIASEATSNVLSGMRNQILPDAQREDELKWRSDEHN</sequence>
<dbReference type="GO" id="GO:0061723">
    <property type="term" value="P:glycophagy"/>
    <property type="evidence" value="ECO:0007669"/>
    <property type="project" value="TreeGrafter"/>
</dbReference>
<dbReference type="GO" id="GO:0034727">
    <property type="term" value="P:piecemeal microautophagy of the nucleus"/>
    <property type="evidence" value="ECO:0007669"/>
    <property type="project" value="TreeGrafter"/>
</dbReference>
<organism evidence="12">
    <name type="scientific">Phallusia mammillata</name>
    <dbReference type="NCBI Taxonomy" id="59560"/>
    <lineage>
        <taxon>Eukaryota</taxon>
        <taxon>Metazoa</taxon>
        <taxon>Chordata</taxon>
        <taxon>Tunicata</taxon>
        <taxon>Ascidiacea</taxon>
        <taxon>Phlebobranchia</taxon>
        <taxon>Ascidiidae</taxon>
        <taxon>Phallusia</taxon>
    </lineage>
</organism>
<evidence type="ECO:0000256" key="11">
    <source>
        <dbReference type="ARBA" id="ARBA00024615"/>
    </source>
</evidence>
<comment type="subcellular location">
    <subcellularLocation>
        <location evidence="1">Endoplasmic reticulum membrane</location>
        <topology evidence="1">Peripheral membrane protein</topology>
    </subcellularLocation>
    <subcellularLocation>
        <location evidence="2">Preautophagosomal structure membrane</location>
        <topology evidence="2">Peripheral membrane protein</topology>
    </subcellularLocation>
</comment>
<keyword evidence="5" id="KW-0813">Transport</keyword>
<dbReference type="GO" id="GO:0000045">
    <property type="term" value="P:autophagosome assembly"/>
    <property type="evidence" value="ECO:0007669"/>
    <property type="project" value="TreeGrafter"/>
</dbReference>
<dbReference type="GO" id="GO:0005789">
    <property type="term" value="C:endoplasmic reticulum membrane"/>
    <property type="evidence" value="ECO:0007669"/>
    <property type="project" value="UniProtKB-SubCell"/>
</dbReference>
<evidence type="ECO:0000256" key="3">
    <source>
        <dbReference type="ARBA" id="ARBA00009714"/>
    </source>
</evidence>
<evidence type="ECO:0000256" key="5">
    <source>
        <dbReference type="ARBA" id="ARBA00022448"/>
    </source>
</evidence>
<comment type="catalytic activity">
    <reaction evidence="11">
        <text>a 1,2-diacyl-sn-glycero-3-phosphoethanolamine(in) = a 1,2-diacyl-sn-glycero-3-phosphoethanolamine(out)</text>
        <dbReference type="Rhea" id="RHEA:38895"/>
        <dbReference type="ChEBI" id="CHEBI:64612"/>
    </reaction>
</comment>
<dbReference type="GO" id="GO:0032266">
    <property type="term" value="F:phosphatidylinositol-3-phosphate binding"/>
    <property type="evidence" value="ECO:0007669"/>
    <property type="project" value="TreeGrafter"/>
</dbReference>
<name>A0A6F9D6C0_9ASCI</name>
<comment type="similarity">
    <text evidence="3">Belongs to the ATG2 family.</text>
</comment>
<evidence type="ECO:0000256" key="8">
    <source>
        <dbReference type="ARBA" id="ARBA00023055"/>
    </source>
</evidence>
<dbReference type="GO" id="GO:0043495">
    <property type="term" value="F:protein-membrane adaptor activity"/>
    <property type="evidence" value="ECO:0007669"/>
    <property type="project" value="TreeGrafter"/>
</dbReference>
<dbReference type="GO" id="GO:0061709">
    <property type="term" value="P:reticulophagy"/>
    <property type="evidence" value="ECO:0007669"/>
    <property type="project" value="TreeGrafter"/>
</dbReference>
<keyword evidence="7" id="KW-0072">Autophagy</keyword>
<evidence type="ECO:0000256" key="10">
    <source>
        <dbReference type="ARBA" id="ARBA00024479"/>
    </source>
</evidence>
<dbReference type="PANTHER" id="PTHR13190">
    <property type="entry name" value="AUTOPHAGY-RELATED 2, ISOFORM A"/>
    <property type="match status" value="1"/>
</dbReference>
<evidence type="ECO:0000256" key="6">
    <source>
        <dbReference type="ARBA" id="ARBA00022824"/>
    </source>
</evidence>
<gene>
    <name evidence="12" type="primary">Atg2b</name>
</gene>
<dbReference type="PANTHER" id="PTHR13190:SF1">
    <property type="entry name" value="AUTOPHAGY-RELATED 2, ISOFORM A"/>
    <property type="match status" value="1"/>
</dbReference>
<proteinExistence type="evidence at transcript level"/>
<accession>A0A6F9D6C0</accession>
<keyword evidence="9" id="KW-0472">Membrane</keyword>